<dbReference type="Pfam" id="PF00400">
    <property type="entry name" value="WD40"/>
    <property type="match status" value="5"/>
</dbReference>
<dbReference type="GO" id="GO:0005741">
    <property type="term" value="C:mitochondrial outer membrane"/>
    <property type="evidence" value="ECO:0007669"/>
    <property type="project" value="UniProtKB-SubCell"/>
</dbReference>
<dbReference type="InterPro" id="IPR001680">
    <property type="entry name" value="WD40_rpt"/>
</dbReference>
<keyword evidence="3" id="KW-0677">Repeat</keyword>
<dbReference type="PANTHER" id="PTHR22847:SF637">
    <property type="entry name" value="WD REPEAT DOMAIN 5B"/>
    <property type="match status" value="1"/>
</dbReference>
<dbReference type="GO" id="GO:1990234">
    <property type="term" value="C:transferase complex"/>
    <property type="evidence" value="ECO:0007669"/>
    <property type="project" value="UniProtKB-ARBA"/>
</dbReference>
<dbReference type="GO" id="GO:0005634">
    <property type="term" value="C:nucleus"/>
    <property type="evidence" value="ECO:0007669"/>
    <property type="project" value="TreeGrafter"/>
</dbReference>
<evidence type="ECO:0000256" key="6">
    <source>
        <dbReference type="ARBA" id="ARBA00043913"/>
    </source>
</evidence>
<dbReference type="Gene3D" id="2.130.10.10">
    <property type="entry name" value="YVTN repeat-like/Quinoprotein amine dehydrogenase"/>
    <property type="match status" value="3"/>
</dbReference>
<evidence type="ECO:0000256" key="2">
    <source>
        <dbReference type="ARBA" id="ARBA00022574"/>
    </source>
</evidence>
<keyword evidence="8" id="KW-0418">Kinase</keyword>
<comment type="similarity">
    <text evidence="4">Belongs to the WD repeat MDV1/CAF4 family.</text>
</comment>
<keyword evidence="2 7" id="KW-0853">WD repeat</keyword>
<dbReference type="InterPro" id="IPR019775">
    <property type="entry name" value="WD40_repeat_CS"/>
</dbReference>
<dbReference type="GO" id="GO:0009116">
    <property type="term" value="P:nucleoside metabolic process"/>
    <property type="evidence" value="ECO:0007669"/>
    <property type="project" value="InterPro"/>
</dbReference>
<dbReference type="PRINTS" id="PR00320">
    <property type="entry name" value="GPROTEINBRPT"/>
</dbReference>
<feature type="repeat" description="WD" evidence="7">
    <location>
        <begin position="272"/>
        <end position="313"/>
    </location>
</feature>
<accession>A0AAN4TDR8</accession>
<evidence type="ECO:0000313" key="8">
    <source>
        <dbReference type="EMBL" id="GAQ10148.1"/>
    </source>
</evidence>
<dbReference type="InterPro" id="IPR035994">
    <property type="entry name" value="Nucleoside_phosphorylase_sf"/>
</dbReference>
<feature type="repeat" description="WD" evidence="7">
    <location>
        <begin position="359"/>
        <end position="389"/>
    </location>
</feature>
<proteinExistence type="inferred from homology"/>
<dbReference type="PROSITE" id="PS50294">
    <property type="entry name" value="WD_REPEATS_REGION"/>
    <property type="match status" value="5"/>
</dbReference>
<evidence type="ECO:0000256" key="3">
    <source>
        <dbReference type="ARBA" id="ARBA00022737"/>
    </source>
</evidence>
<evidence type="ECO:0000256" key="1">
    <source>
        <dbReference type="ARBA" id="ARBA00004570"/>
    </source>
</evidence>
<dbReference type="EMBL" id="BCLY01000013">
    <property type="protein sequence ID" value="GAQ10148.1"/>
    <property type="molecule type" value="Genomic_DNA"/>
</dbReference>
<feature type="repeat" description="WD" evidence="7">
    <location>
        <begin position="324"/>
        <end position="349"/>
    </location>
</feature>
<evidence type="ECO:0000256" key="4">
    <source>
        <dbReference type="ARBA" id="ARBA00038415"/>
    </source>
</evidence>
<dbReference type="PANTHER" id="PTHR22847">
    <property type="entry name" value="WD40 REPEAT PROTEIN"/>
    <property type="match status" value="1"/>
</dbReference>
<dbReference type="SUPFAM" id="SSF50978">
    <property type="entry name" value="WD40 repeat-like"/>
    <property type="match status" value="1"/>
</dbReference>
<feature type="repeat" description="WD" evidence="7">
    <location>
        <begin position="401"/>
        <end position="442"/>
    </location>
</feature>
<dbReference type="SMART" id="SM00320">
    <property type="entry name" value="WD40"/>
    <property type="match status" value="5"/>
</dbReference>
<keyword evidence="8" id="KW-0808">Transferase</keyword>
<dbReference type="AlphaFoldDB" id="A0AAN4TDR8"/>
<dbReference type="GO" id="GO:0016301">
    <property type="term" value="F:kinase activity"/>
    <property type="evidence" value="ECO:0007669"/>
    <property type="project" value="UniProtKB-KW"/>
</dbReference>
<dbReference type="CDD" id="cd00200">
    <property type="entry name" value="WD40"/>
    <property type="match status" value="1"/>
</dbReference>
<dbReference type="PROSITE" id="PS50082">
    <property type="entry name" value="WD_REPEATS_2"/>
    <property type="match status" value="5"/>
</dbReference>
<evidence type="ECO:0000256" key="7">
    <source>
        <dbReference type="PROSITE-ProRule" id="PRU00221"/>
    </source>
</evidence>
<comment type="subcellular location">
    <subcellularLocation>
        <location evidence="1">Mitochondrion outer membrane</location>
        <topology evidence="1">Peripheral membrane protein</topology>
        <orientation evidence="1">Cytoplasmic side</orientation>
    </subcellularLocation>
</comment>
<name>A0AAN4TDR8_ASPLE</name>
<reference evidence="8 9" key="1">
    <citation type="submission" date="2015-11" db="EMBL/GenBank/DDBJ databases">
        <title>Aspergillus lentulus strain IFM 54703T.</title>
        <authorList>
            <person name="Kusuya Y."/>
            <person name="Sakai K."/>
            <person name="Kamei K."/>
            <person name="Takahashi H."/>
            <person name="Yaguchi T."/>
        </authorList>
    </citation>
    <scope>NUCLEOTIDE SEQUENCE [LARGE SCALE GENOMIC DNA]</scope>
    <source>
        <strain evidence="8 9">IFM 54703</strain>
    </source>
</reference>
<evidence type="ECO:0000256" key="5">
    <source>
        <dbReference type="ARBA" id="ARBA00039789"/>
    </source>
</evidence>
<dbReference type="Proteomes" id="UP000051487">
    <property type="component" value="Unassembled WGS sequence"/>
</dbReference>
<dbReference type="Gene3D" id="3.40.50.1580">
    <property type="entry name" value="Nucleoside phosphorylase domain"/>
    <property type="match status" value="1"/>
</dbReference>
<dbReference type="PROSITE" id="PS00678">
    <property type="entry name" value="WD_REPEATS_1"/>
    <property type="match status" value="1"/>
</dbReference>
<gene>
    <name evidence="8" type="ORF">ALT_7469</name>
</gene>
<comment type="function">
    <text evidence="6">Involved in mitochondrial fission. Acts as an adapter protein required to form mitochondrial fission complexes. Formation of these complexes is required to promote constriction and fission of the mitochondrial compartment at a late step in mitochondrial division.</text>
</comment>
<dbReference type="InterPro" id="IPR015943">
    <property type="entry name" value="WD40/YVTN_repeat-like_dom_sf"/>
</dbReference>
<organism evidence="8 9">
    <name type="scientific">Aspergillus lentulus</name>
    <dbReference type="NCBI Taxonomy" id="293939"/>
    <lineage>
        <taxon>Eukaryota</taxon>
        <taxon>Fungi</taxon>
        <taxon>Dikarya</taxon>
        <taxon>Ascomycota</taxon>
        <taxon>Pezizomycotina</taxon>
        <taxon>Eurotiomycetes</taxon>
        <taxon>Eurotiomycetidae</taxon>
        <taxon>Eurotiales</taxon>
        <taxon>Aspergillaceae</taxon>
        <taxon>Aspergillus</taxon>
        <taxon>Aspergillus subgen. Fumigati</taxon>
    </lineage>
</organism>
<comment type="caution">
    <text evidence="8">The sequence shown here is derived from an EMBL/GenBank/DDBJ whole genome shotgun (WGS) entry which is preliminary data.</text>
</comment>
<protein>
    <recommendedName>
        <fullName evidence="5">Mitochondrial division protein 1</fullName>
    </recommendedName>
</protein>
<evidence type="ECO:0000313" key="9">
    <source>
        <dbReference type="Proteomes" id="UP000051487"/>
    </source>
</evidence>
<dbReference type="SUPFAM" id="SSF53167">
    <property type="entry name" value="Purine and uridine phosphorylases"/>
    <property type="match status" value="1"/>
</dbReference>
<dbReference type="InterPro" id="IPR036322">
    <property type="entry name" value="WD40_repeat_dom_sf"/>
</dbReference>
<sequence length="494" mass="54067">MVGIGGGAPSPNHDIRLGDIVVSVPYNGRGGVVQYDFGKTIQGQSFQPTGFLDQPPTVLRVAVNGLRSRYEMDGHRLEEAVNKVLVRKPRLRKRYVRPDLKSDRLYHSHVVHPLESGATCTINCGDDPSSLAFRNPRSQDEDNPAIHYGLIASANQLMKDALIRDRVVAEKGVLCFEKEAAGLMNHFPCIVIRGICDYSDSHKNEEWQGYAAMTAAAYANDILSRIISQDVEREEGILKIPPLISHVTETNGHNDWKLPQVEERLGADSEAIENHSGSVVSVAFSPDGRLLASGSDYNTTSIWDSATGVLQRTLEGHYIRGWSVWSVAFSPDGRRLATGSGDNTVRLWDPATGVLQRVLDGHTGRVYSVAFSPDGRLLASGSLDYKVHLRYPATGAFTQTLEGHSGGIRSVAFSPDSRRLASGSEDKTICLWDLATGKFIQVLEGHSGGVRSVAFSPDGRRLASGSEDMTVRLWGPTRGGTATDVQYRRIYRCH</sequence>
<dbReference type="InterPro" id="IPR020472">
    <property type="entry name" value="WD40_PAC1"/>
</dbReference>
<feature type="repeat" description="WD" evidence="7">
    <location>
        <begin position="443"/>
        <end position="474"/>
    </location>
</feature>